<dbReference type="SUPFAM" id="SSF46955">
    <property type="entry name" value="Putative DNA-binding domain"/>
    <property type="match status" value="1"/>
</dbReference>
<dbReference type="RefSeq" id="WP_168219063.1">
    <property type="nucleotide sequence ID" value="NZ_CP042425.1"/>
</dbReference>
<name>A0A5C1AFX9_9BACT</name>
<feature type="domain" description="Helix-turn-helix" evidence="1">
    <location>
        <begin position="13"/>
        <end position="64"/>
    </location>
</feature>
<keyword evidence="3" id="KW-1185">Reference proteome</keyword>
<sequence>MTTGNNQHPMALQPRDAAKMLCISPRTLWEWTRLGLILCIRIGTGKRKTVLYSVADLQAWLAQHTGTTGGQA</sequence>
<dbReference type="InterPro" id="IPR009061">
    <property type="entry name" value="DNA-bd_dom_put_sf"/>
</dbReference>
<accession>A0A5C1AFX9</accession>
<dbReference type="KEGG" id="lrs:PX52LOC_03613"/>
<dbReference type="InterPro" id="IPR036388">
    <property type="entry name" value="WH-like_DNA-bd_sf"/>
</dbReference>
<organism evidence="2 3">
    <name type="scientific">Limnoglobus roseus</name>
    <dbReference type="NCBI Taxonomy" id="2598579"/>
    <lineage>
        <taxon>Bacteria</taxon>
        <taxon>Pseudomonadati</taxon>
        <taxon>Planctomycetota</taxon>
        <taxon>Planctomycetia</taxon>
        <taxon>Gemmatales</taxon>
        <taxon>Gemmataceae</taxon>
        <taxon>Limnoglobus</taxon>
    </lineage>
</organism>
<evidence type="ECO:0000313" key="2">
    <source>
        <dbReference type="EMBL" id="QEL16652.1"/>
    </source>
</evidence>
<dbReference type="Pfam" id="PF12728">
    <property type="entry name" value="HTH_17"/>
    <property type="match status" value="1"/>
</dbReference>
<dbReference type="AlphaFoldDB" id="A0A5C1AFX9"/>
<dbReference type="EMBL" id="CP042425">
    <property type="protein sequence ID" value="QEL16652.1"/>
    <property type="molecule type" value="Genomic_DNA"/>
</dbReference>
<gene>
    <name evidence="2" type="ORF">PX52LOC_03613</name>
</gene>
<dbReference type="Gene3D" id="1.10.10.10">
    <property type="entry name" value="Winged helix-like DNA-binding domain superfamily/Winged helix DNA-binding domain"/>
    <property type="match status" value="1"/>
</dbReference>
<dbReference type="InterPro" id="IPR041657">
    <property type="entry name" value="HTH_17"/>
</dbReference>
<protein>
    <recommendedName>
        <fullName evidence="1">Helix-turn-helix domain-containing protein</fullName>
    </recommendedName>
</protein>
<reference evidence="3" key="1">
    <citation type="submission" date="2019-08" db="EMBL/GenBank/DDBJ databases">
        <title>Limnoglobus roseus gen. nov., sp. nov., a novel freshwater planctomycete with a giant genome from the family Gemmataceae.</title>
        <authorList>
            <person name="Kulichevskaya I.S."/>
            <person name="Naumoff D.G."/>
            <person name="Miroshnikov K."/>
            <person name="Ivanova A."/>
            <person name="Philippov D.A."/>
            <person name="Hakobyan A."/>
            <person name="Rijpstra I.C."/>
            <person name="Sinninghe Damste J.S."/>
            <person name="Liesack W."/>
            <person name="Dedysh S.N."/>
        </authorList>
    </citation>
    <scope>NUCLEOTIDE SEQUENCE [LARGE SCALE GENOMIC DNA]</scope>
    <source>
        <strain evidence="3">PX52</strain>
    </source>
</reference>
<evidence type="ECO:0000259" key="1">
    <source>
        <dbReference type="Pfam" id="PF12728"/>
    </source>
</evidence>
<dbReference type="Proteomes" id="UP000324974">
    <property type="component" value="Chromosome"/>
</dbReference>
<evidence type="ECO:0000313" key="3">
    <source>
        <dbReference type="Proteomes" id="UP000324974"/>
    </source>
</evidence>
<proteinExistence type="predicted"/>